<keyword evidence="7" id="KW-0503">Monooxygenase</keyword>
<evidence type="ECO:0000256" key="6">
    <source>
        <dbReference type="ARBA" id="ARBA00023004"/>
    </source>
</evidence>
<dbReference type="CDD" id="cd11033">
    <property type="entry name" value="CYP142-like"/>
    <property type="match status" value="1"/>
</dbReference>
<keyword evidence="3" id="KW-0349">Heme</keyword>
<evidence type="ECO:0000313" key="9">
    <source>
        <dbReference type="Proteomes" id="UP000218067"/>
    </source>
</evidence>
<accession>A0A1B4Y649</accession>
<protein>
    <submittedName>
        <fullName evidence="8">Cytochrome P450 268A2</fullName>
    </submittedName>
</protein>
<dbReference type="GO" id="GO:0005506">
    <property type="term" value="F:iron ion binding"/>
    <property type="evidence" value="ECO:0007669"/>
    <property type="project" value="InterPro"/>
</dbReference>
<evidence type="ECO:0000313" key="8">
    <source>
        <dbReference type="EMBL" id="BAV42537.1"/>
    </source>
</evidence>
<keyword evidence="5" id="KW-0560">Oxidoreductase</keyword>
<name>A0A1B4Y649_MYCUL</name>
<comment type="similarity">
    <text evidence="2">Belongs to the cytochrome P450 family.</text>
</comment>
<dbReference type="PRINTS" id="PR00359">
    <property type="entry name" value="BP450"/>
</dbReference>
<proteinExistence type="inferred from homology"/>
<dbReference type="AlphaFoldDB" id="A0A1B4Y649"/>
<dbReference type="PANTHER" id="PTHR46696:SF4">
    <property type="entry name" value="BIOTIN BIOSYNTHESIS CYTOCHROME P450"/>
    <property type="match status" value="1"/>
</dbReference>
<dbReference type="PANTHER" id="PTHR46696">
    <property type="entry name" value="P450, PUTATIVE (EUROFUNG)-RELATED"/>
    <property type="match status" value="1"/>
</dbReference>
<dbReference type="InterPro" id="IPR036396">
    <property type="entry name" value="Cyt_P450_sf"/>
</dbReference>
<dbReference type="InterPro" id="IPR002397">
    <property type="entry name" value="Cyt_P450_B"/>
</dbReference>
<gene>
    <name evidence="8" type="primary">cyp268A2</name>
    <name evidence="8" type="ORF">SHTP_3524</name>
</gene>
<evidence type="ECO:0000256" key="7">
    <source>
        <dbReference type="ARBA" id="ARBA00023033"/>
    </source>
</evidence>
<evidence type="ECO:0000256" key="1">
    <source>
        <dbReference type="ARBA" id="ARBA00001971"/>
    </source>
</evidence>
<evidence type="ECO:0000256" key="2">
    <source>
        <dbReference type="ARBA" id="ARBA00010617"/>
    </source>
</evidence>
<keyword evidence="6" id="KW-0408">Iron</keyword>
<dbReference type="GO" id="GO:0036199">
    <property type="term" value="F:cholest-4-en-3-one 26-monooxygenase activity"/>
    <property type="evidence" value="ECO:0007669"/>
    <property type="project" value="TreeGrafter"/>
</dbReference>
<evidence type="ECO:0000256" key="5">
    <source>
        <dbReference type="ARBA" id="ARBA00023002"/>
    </source>
</evidence>
<reference evidence="8 9" key="1">
    <citation type="submission" date="2016-08" db="EMBL/GenBank/DDBJ databases">
        <title>Complete genome sequence of Mycobacterium shinshuense, a subspecies of M. ulcerans.</title>
        <authorList>
            <person name="Yoshida M."/>
            <person name="Ogura Y."/>
            <person name="Hayashi T."/>
            <person name="Hoshino Y."/>
        </authorList>
    </citation>
    <scope>NUCLEOTIDE SEQUENCE [LARGE SCALE GENOMIC DNA]</scope>
    <source>
        <strain evidence="9">ATCC 33728</strain>
    </source>
</reference>
<comment type="cofactor">
    <cofactor evidence="1">
        <name>heme</name>
        <dbReference type="ChEBI" id="CHEBI:30413"/>
    </cofactor>
</comment>
<evidence type="ECO:0000256" key="3">
    <source>
        <dbReference type="ARBA" id="ARBA00022617"/>
    </source>
</evidence>
<dbReference type="FunFam" id="1.10.630.10:FF:000018">
    <property type="entry name" value="Cytochrome P450 monooxygenase"/>
    <property type="match status" value="1"/>
</dbReference>
<dbReference type="EMBL" id="AP017624">
    <property type="protein sequence ID" value="BAV42537.1"/>
    <property type="molecule type" value="Genomic_DNA"/>
</dbReference>
<dbReference type="Proteomes" id="UP000218067">
    <property type="component" value="Chromosome"/>
</dbReference>
<dbReference type="GO" id="GO:0008395">
    <property type="term" value="F:steroid hydroxylase activity"/>
    <property type="evidence" value="ECO:0007669"/>
    <property type="project" value="TreeGrafter"/>
</dbReference>
<keyword evidence="4" id="KW-0479">Metal-binding</keyword>
<dbReference type="GO" id="GO:0020037">
    <property type="term" value="F:heme binding"/>
    <property type="evidence" value="ECO:0007669"/>
    <property type="project" value="InterPro"/>
</dbReference>
<dbReference type="Pfam" id="PF00067">
    <property type="entry name" value="p450"/>
    <property type="match status" value="1"/>
</dbReference>
<dbReference type="InterPro" id="IPR001128">
    <property type="entry name" value="Cyt_P450"/>
</dbReference>
<sequence length="462" mass="51050">MTAISESVRPYDTIDLSSRAFWASSAAQRESSFSVLRAERPVSWHPPVEDALIQDPSDPGFWAVTRRADIVAVSRTNEVFLSGNGVLFENVPAELLEASQSFLAMDPPRHTKLRKLVSAAFTPRQVRRIEDSIKINAKGIVEELRMAGGGVDFVEHCAKELPIRTLSDMVGIPEADRERVAHAADALVSWADPRYLNGREPLAVLFENQMYLHQVAVSLAAERRDRPGDDLFSALVNAEVDGDRLADADVAAFFVLHAVAGNDTTRQTISHGLKALTDFPGEKAWLLADFDTRIGTAVEELVRWATPVMTFLRTAAADFELGGQLIRAGEKVVMFYASGNWDEDAFCHPERLDLSRSTNPHVGFGGGGVHFCLGAHLARAQLRAIFGELLVQLPDIQAGDPVYVPGNFVHAIRSMPLHLLTVRDMASVQADHRPLRRGIRWSSWRSKTLLANGYRFHVNRCG</sequence>
<dbReference type="Gene3D" id="1.10.630.10">
    <property type="entry name" value="Cytochrome P450"/>
    <property type="match status" value="1"/>
</dbReference>
<organism evidence="8 9">
    <name type="scientific">Mycobacterium ulcerans subsp. shinshuense</name>
    <dbReference type="NCBI Taxonomy" id="1124626"/>
    <lineage>
        <taxon>Bacteria</taxon>
        <taxon>Bacillati</taxon>
        <taxon>Actinomycetota</taxon>
        <taxon>Actinomycetes</taxon>
        <taxon>Mycobacteriales</taxon>
        <taxon>Mycobacteriaceae</taxon>
        <taxon>Mycobacterium</taxon>
        <taxon>Mycobacterium ulcerans group</taxon>
    </lineage>
</organism>
<evidence type="ECO:0000256" key="4">
    <source>
        <dbReference type="ARBA" id="ARBA00022723"/>
    </source>
</evidence>
<dbReference type="GO" id="GO:0006707">
    <property type="term" value="P:cholesterol catabolic process"/>
    <property type="evidence" value="ECO:0007669"/>
    <property type="project" value="TreeGrafter"/>
</dbReference>
<dbReference type="SUPFAM" id="SSF48264">
    <property type="entry name" value="Cytochrome P450"/>
    <property type="match status" value="1"/>
</dbReference>